<name>A0A8J6TUC4_9BACT</name>
<dbReference type="PANTHER" id="PTHR42663:SF4">
    <property type="entry name" value="SLL1036 PROTEIN"/>
    <property type="match status" value="1"/>
</dbReference>
<gene>
    <name evidence="2" type="ORF">H8D96_19290</name>
</gene>
<feature type="domain" description="Metallo-beta-lactamase" evidence="1">
    <location>
        <begin position="39"/>
        <end position="238"/>
    </location>
</feature>
<dbReference type="Proteomes" id="UP000605201">
    <property type="component" value="Unassembled WGS sequence"/>
</dbReference>
<dbReference type="AlphaFoldDB" id="A0A8J6TUC4"/>
<comment type="caution">
    <text evidence="2">The sequence shown here is derived from an EMBL/GenBank/DDBJ whole genome shotgun (WGS) entry which is preliminary data.</text>
</comment>
<sequence>MYIKCWGSRGSIPVSGKHYLKYGGDTTCIEIRTKSGDIIIVDAGTGIRRLGNQLIEENLYKYHFIFTHAHWDHLMGFPFFRPLYFARSRLLMYRCPFHSDFVATVLSKVMSPPNFPVKYDDIKAQIEYLEACPATFEIGSVTVEPIRISHPNNGSGYKFTEEGKCFVFLTDNELDFVHPGGLTFKDYLEFSQGADLLIHDAEYTPEEYKASIKWGHSAFTTTLDLALKAGVGQLGLFHLNQDRTDQEMDEIVETCGQSIAAKGSNLECFAVTSDMTFNL</sequence>
<dbReference type="InterPro" id="IPR001279">
    <property type="entry name" value="Metallo-B-lactamas"/>
</dbReference>
<dbReference type="PANTHER" id="PTHR42663">
    <property type="entry name" value="HYDROLASE C777.06C-RELATED-RELATED"/>
    <property type="match status" value="1"/>
</dbReference>
<dbReference type="EMBL" id="JACNIG010000377">
    <property type="protein sequence ID" value="MBC8434060.1"/>
    <property type="molecule type" value="Genomic_DNA"/>
</dbReference>
<accession>A0A8J6TUC4</accession>
<protein>
    <submittedName>
        <fullName evidence="2">MBL fold metallo-hydrolase</fullName>
    </submittedName>
</protein>
<evidence type="ECO:0000313" key="3">
    <source>
        <dbReference type="Proteomes" id="UP000605201"/>
    </source>
</evidence>
<dbReference type="CDD" id="cd07715">
    <property type="entry name" value="TaR3-like_MBL-fold"/>
    <property type="match status" value="1"/>
</dbReference>
<dbReference type="Pfam" id="PF12706">
    <property type="entry name" value="Lactamase_B_2"/>
    <property type="match status" value="1"/>
</dbReference>
<proteinExistence type="predicted"/>
<dbReference type="InterPro" id="IPR036866">
    <property type="entry name" value="RibonucZ/Hydroxyglut_hydro"/>
</dbReference>
<dbReference type="Gene3D" id="3.60.15.10">
    <property type="entry name" value="Ribonuclease Z/Hydroxyacylglutathione hydrolase-like"/>
    <property type="match status" value="1"/>
</dbReference>
<evidence type="ECO:0000259" key="1">
    <source>
        <dbReference type="Pfam" id="PF12706"/>
    </source>
</evidence>
<dbReference type="SUPFAM" id="SSF56281">
    <property type="entry name" value="Metallo-hydrolase/oxidoreductase"/>
    <property type="match status" value="1"/>
</dbReference>
<reference evidence="2 3" key="1">
    <citation type="submission" date="2020-08" db="EMBL/GenBank/DDBJ databases">
        <title>Bridging the membrane lipid divide: bacteria of the FCB group superphylum have the potential to synthesize archaeal ether lipids.</title>
        <authorList>
            <person name="Villanueva L."/>
            <person name="Von Meijenfeldt F.A.B."/>
            <person name="Westbye A.B."/>
            <person name="Yadav S."/>
            <person name="Hopmans E.C."/>
            <person name="Dutilh B.E."/>
            <person name="Sinninghe Damste J.S."/>
        </authorList>
    </citation>
    <scope>NUCLEOTIDE SEQUENCE [LARGE SCALE GENOMIC DNA]</scope>
    <source>
        <strain evidence="2">NIOZ-UU17</strain>
    </source>
</reference>
<organism evidence="2 3">
    <name type="scientific">Candidatus Desulfatibia vada</name>
    <dbReference type="NCBI Taxonomy" id="2841696"/>
    <lineage>
        <taxon>Bacteria</taxon>
        <taxon>Pseudomonadati</taxon>
        <taxon>Thermodesulfobacteriota</taxon>
        <taxon>Desulfobacteria</taxon>
        <taxon>Desulfobacterales</taxon>
        <taxon>Desulfobacterales incertae sedis</taxon>
        <taxon>Candidatus Desulfatibia</taxon>
    </lineage>
</organism>
<evidence type="ECO:0000313" key="2">
    <source>
        <dbReference type="EMBL" id="MBC8434060.1"/>
    </source>
</evidence>